<gene>
    <name evidence="1" type="ORF">SARC_04857</name>
</gene>
<organism evidence="1 2">
    <name type="scientific">Sphaeroforma arctica JP610</name>
    <dbReference type="NCBI Taxonomy" id="667725"/>
    <lineage>
        <taxon>Eukaryota</taxon>
        <taxon>Ichthyosporea</taxon>
        <taxon>Ichthyophonida</taxon>
        <taxon>Sphaeroforma</taxon>
    </lineage>
</organism>
<protein>
    <submittedName>
        <fullName evidence="1">Uncharacterized protein</fullName>
    </submittedName>
</protein>
<dbReference type="EMBL" id="KQ241885">
    <property type="protein sequence ID" value="KNC82857.1"/>
    <property type="molecule type" value="Genomic_DNA"/>
</dbReference>
<dbReference type="RefSeq" id="XP_014156759.1">
    <property type="nucleotide sequence ID" value="XM_014301284.1"/>
</dbReference>
<evidence type="ECO:0000313" key="1">
    <source>
        <dbReference type="EMBL" id="KNC82857.1"/>
    </source>
</evidence>
<name>A0A0L0G146_9EUKA</name>
<accession>A0A0L0G146</accession>
<reference evidence="1 2" key="1">
    <citation type="submission" date="2011-02" db="EMBL/GenBank/DDBJ databases">
        <title>The Genome Sequence of Sphaeroforma arctica JP610.</title>
        <authorList>
            <consortium name="The Broad Institute Genome Sequencing Platform"/>
            <person name="Russ C."/>
            <person name="Cuomo C."/>
            <person name="Young S.K."/>
            <person name="Zeng Q."/>
            <person name="Gargeya S."/>
            <person name="Alvarado L."/>
            <person name="Berlin A."/>
            <person name="Chapman S.B."/>
            <person name="Chen Z."/>
            <person name="Freedman E."/>
            <person name="Gellesch M."/>
            <person name="Goldberg J."/>
            <person name="Griggs A."/>
            <person name="Gujja S."/>
            <person name="Heilman E."/>
            <person name="Heiman D."/>
            <person name="Howarth C."/>
            <person name="Mehta T."/>
            <person name="Neiman D."/>
            <person name="Pearson M."/>
            <person name="Roberts A."/>
            <person name="Saif S."/>
            <person name="Shea T."/>
            <person name="Shenoy N."/>
            <person name="Sisk P."/>
            <person name="Stolte C."/>
            <person name="Sykes S."/>
            <person name="White J."/>
            <person name="Yandava C."/>
            <person name="Burger G."/>
            <person name="Gray M.W."/>
            <person name="Holland P.W.H."/>
            <person name="King N."/>
            <person name="Lang F.B.F."/>
            <person name="Roger A.J."/>
            <person name="Ruiz-Trillo I."/>
            <person name="Haas B."/>
            <person name="Nusbaum C."/>
            <person name="Birren B."/>
        </authorList>
    </citation>
    <scope>NUCLEOTIDE SEQUENCE [LARGE SCALE GENOMIC DNA]</scope>
    <source>
        <strain evidence="1 2">JP610</strain>
    </source>
</reference>
<dbReference type="AlphaFoldDB" id="A0A0L0G146"/>
<keyword evidence="2" id="KW-1185">Reference proteome</keyword>
<dbReference type="GeneID" id="25905361"/>
<sequence>MIGQYAFSEERSQADRDIARERITIERNMEELRNYAGFGGLNKTLSEIDIADHEAQVARGLVNLDAPITDWWMPK</sequence>
<proteinExistence type="predicted"/>
<evidence type="ECO:0000313" key="2">
    <source>
        <dbReference type="Proteomes" id="UP000054560"/>
    </source>
</evidence>
<dbReference type="Proteomes" id="UP000054560">
    <property type="component" value="Unassembled WGS sequence"/>
</dbReference>